<comment type="catalytic activity">
    <reaction evidence="8 9">
        <text>UMP + ATP = UDP + ADP</text>
        <dbReference type="Rhea" id="RHEA:24400"/>
        <dbReference type="ChEBI" id="CHEBI:30616"/>
        <dbReference type="ChEBI" id="CHEBI:57865"/>
        <dbReference type="ChEBI" id="CHEBI:58223"/>
        <dbReference type="ChEBI" id="CHEBI:456216"/>
        <dbReference type="EC" id="2.7.4.14"/>
    </reaction>
</comment>
<dbReference type="SUPFAM" id="SSF52540">
    <property type="entry name" value="P-loop containing nucleoside triphosphate hydrolases"/>
    <property type="match status" value="1"/>
</dbReference>
<evidence type="ECO:0000256" key="3">
    <source>
        <dbReference type="ARBA" id="ARBA00022741"/>
    </source>
</evidence>
<keyword evidence="1 9" id="KW-0963">Cytoplasm</keyword>
<keyword evidence="2 9" id="KW-0808">Transferase</keyword>
<dbReference type="AlphaFoldDB" id="A0A0K2UNH5"/>
<dbReference type="GO" id="GO:0033862">
    <property type="term" value="F:UMP kinase activity"/>
    <property type="evidence" value="ECO:0007669"/>
    <property type="project" value="RHEA"/>
</dbReference>
<feature type="region of interest" description="NMPbind" evidence="9">
    <location>
        <begin position="82"/>
        <end position="112"/>
    </location>
</feature>
<comment type="caution">
    <text evidence="9">Lacks conserved residue(s) required for the propagation of feature annotation.</text>
</comment>
<comment type="subunit">
    <text evidence="9">Monomer.</text>
</comment>
<sequence length="247" mass="27474">MFSFVLRDIGKGIGKTLRSDPLSLVSSYTSISTKRLYSTKTPLFSNVDMTEYDVIFVLGAPGAGKGTQSQKIVEKYGFVHLSAGELLREEENNEGSEHCALIKHHMVSGTIVPAMITCALLKKAMLASKTIKRFLIDGFPRNQDNVDAWESSVAPLVNFKYVLFFECEKETSIQRCLSRGASGSGRSDDNAETLERRYVTYINSTKPIIDAYSSMGKVRRVDASRDVDSVFSDVQKLMESTFEFSKS</sequence>
<dbReference type="FunFam" id="3.40.50.300:FF:000315">
    <property type="entry name" value="Adenylate kinase 1"/>
    <property type="match status" value="1"/>
</dbReference>
<keyword evidence="6 9" id="KW-0665">Pyrimidine biosynthesis</keyword>
<evidence type="ECO:0000256" key="7">
    <source>
        <dbReference type="ARBA" id="ARBA00023242"/>
    </source>
</evidence>
<feature type="binding site" evidence="9">
    <location>
        <position position="179"/>
    </location>
    <ligand>
        <name>ATP</name>
        <dbReference type="ChEBI" id="CHEBI:30616"/>
    </ligand>
</feature>
<dbReference type="HAMAP" id="MF_03172">
    <property type="entry name" value="Adenylate_kinase_UMP_CMP_kin"/>
    <property type="match status" value="1"/>
</dbReference>
<feature type="binding site" evidence="9">
    <location>
        <position position="197"/>
    </location>
    <ligand>
        <name>a ribonucleoside 5'-phosphate</name>
        <dbReference type="ChEBI" id="CHEBI:58043"/>
    </ligand>
</feature>
<dbReference type="KEGG" id="lsm:121116139"/>
<feature type="binding site" evidence="9">
    <location>
        <begin position="62"/>
        <end position="67"/>
    </location>
    <ligand>
        <name>ATP</name>
        <dbReference type="ChEBI" id="CHEBI:30616"/>
    </ligand>
</feature>
<dbReference type="PANTHER" id="PTHR23359">
    <property type="entry name" value="NUCLEOTIDE KINASE"/>
    <property type="match status" value="1"/>
</dbReference>
<protein>
    <recommendedName>
        <fullName evidence="9">UMP-CMP kinase</fullName>
        <ecNumber evidence="9">2.7.4.14</ecNumber>
    </recommendedName>
    <alternativeName>
        <fullName evidence="9">Deoxycytidylate kinase</fullName>
        <shortName evidence="9">CK</shortName>
        <shortName evidence="9">dCMP kinase</shortName>
    </alternativeName>
    <alternativeName>
        <fullName evidence="9">Uridine monophosphate/cytidine monophosphate kinase</fullName>
        <shortName evidence="9">UMP/CMP kinase</shortName>
        <shortName evidence="9">UMP/CMPK</shortName>
    </alternativeName>
</protein>
<dbReference type="InterPro" id="IPR027417">
    <property type="entry name" value="P-loop_NTPase"/>
</dbReference>
<comment type="catalytic activity">
    <reaction evidence="9">
        <text>CMP + ATP = CDP + ADP</text>
        <dbReference type="Rhea" id="RHEA:11600"/>
        <dbReference type="ChEBI" id="CHEBI:30616"/>
        <dbReference type="ChEBI" id="CHEBI:58069"/>
        <dbReference type="ChEBI" id="CHEBI:60377"/>
        <dbReference type="ChEBI" id="CHEBI:456216"/>
        <dbReference type="EC" id="2.7.4.14"/>
    </reaction>
</comment>
<comment type="catalytic activity">
    <reaction evidence="9">
        <text>dCMP + ATP = dCDP + ADP</text>
        <dbReference type="Rhea" id="RHEA:25094"/>
        <dbReference type="ChEBI" id="CHEBI:30616"/>
        <dbReference type="ChEBI" id="CHEBI:57566"/>
        <dbReference type="ChEBI" id="CHEBI:58593"/>
        <dbReference type="ChEBI" id="CHEBI:456216"/>
        <dbReference type="EC" id="2.7.4.14"/>
    </reaction>
</comment>
<evidence type="ECO:0000256" key="8">
    <source>
        <dbReference type="ARBA" id="ARBA00048116"/>
    </source>
</evidence>
<evidence type="ECO:0000313" key="10">
    <source>
        <dbReference type="EMBL" id="CDW39834.1"/>
    </source>
</evidence>
<comment type="subcellular location">
    <subcellularLocation>
        <location evidence="9">Cytoplasm</location>
    </subcellularLocation>
    <subcellularLocation>
        <location evidence="9">Nucleus</location>
    </subcellularLocation>
</comment>
<evidence type="ECO:0000256" key="1">
    <source>
        <dbReference type="ARBA" id="ARBA00022490"/>
    </source>
</evidence>
<dbReference type="Pfam" id="PF00406">
    <property type="entry name" value="ADK"/>
    <property type="match status" value="1"/>
</dbReference>
<dbReference type="InterPro" id="IPR006266">
    <property type="entry name" value="UMP_CMP_kinase"/>
</dbReference>
<dbReference type="GO" id="GO:0005737">
    <property type="term" value="C:cytoplasm"/>
    <property type="evidence" value="ECO:0007669"/>
    <property type="project" value="UniProtKB-SubCell"/>
</dbReference>
<evidence type="ECO:0000256" key="5">
    <source>
        <dbReference type="ARBA" id="ARBA00022840"/>
    </source>
</evidence>
<dbReference type="CDD" id="cd01428">
    <property type="entry name" value="ADK"/>
    <property type="match status" value="1"/>
</dbReference>
<feature type="binding site" evidence="9">
    <location>
        <position position="145"/>
    </location>
    <ligand>
        <name>CMP</name>
        <dbReference type="ChEBI" id="CHEBI:60377"/>
    </ligand>
</feature>
<feature type="binding site" evidence="9">
    <location>
        <position position="225"/>
    </location>
    <ligand>
        <name>ATP</name>
        <dbReference type="ChEBI" id="CHEBI:30616"/>
    </ligand>
</feature>
<dbReference type="EMBL" id="HACA01022473">
    <property type="protein sequence ID" value="CDW39834.1"/>
    <property type="molecule type" value="Transcribed_RNA"/>
</dbReference>
<dbReference type="GO" id="GO:0005634">
    <property type="term" value="C:nucleus"/>
    <property type="evidence" value="ECO:0007669"/>
    <property type="project" value="UniProtKB-SubCell"/>
</dbReference>
<dbReference type="EC" id="2.7.4.14" evidence="9"/>
<dbReference type="InterPro" id="IPR033690">
    <property type="entry name" value="Adenylat_kinase_CS"/>
</dbReference>
<accession>A0A0K2UNH5</accession>
<dbReference type="GO" id="GO:0036431">
    <property type="term" value="F:dCMP kinase activity"/>
    <property type="evidence" value="ECO:0007669"/>
    <property type="project" value="RHEA"/>
</dbReference>
<dbReference type="HAMAP" id="MF_00235">
    <property type="entry name" value="Adenylate_kinase_Adk"/>
    <property type="match status" value="1"/>
</dbReference>
<keyword evidence="5 9" id="KW-0067">ATP-binding</keyword>
<keyword evidence="3 9" id="KW-0547">Nucleotide-binding</keyword>
<dbReference type="GeneID" id="121116139"/>
<comment type="cofactor">
    <cofactor evidence="9">
        <name>Mg(2+)</name>
        <dbReference type="ChEBI" id="CHEBI:18420"/>
    </cofactor>
    <text evidence="9">Binds 1 Mg(2+) ion per monomer.</text>
</comment>
<evidence type="ECO:0000256" key="4">
    <source>
        <dbReference type="ARBA" id="ARBA00022777"/>
    </source>
</evidence>
<dbReference type="PRINTS" id="PR00094">
    <property type="entry name" value="ADENYLTKNASE"/>
</dbReference>
<dbReference type="GO" id="GO:0005524">
    <property type="term" value="F:ATP binding"/>
    <property type="evidence" value="ECO:0007669"/>
    <property type="project" value="UniProtKB-KW"/>
</dbReference>
<evidence type="ECO:0000256" key="9">
    <source>
        <dbReference type="HAMAP-Rule" id="MF_03172"/>
    </source>
</evidence>
<dbReference type="GO" id="GO:0006207">
    <property type="term" value="P:'de novo' pyrimidine nucleobase biosynthetic process"/>
    <property type="evidence" value="ECO:0007669"/>
    <property type="project" value="InterPro"/>
</dbReference>
<feature type="binding site" evidence="9">
    <location>
        <begin position="138"/>
        <end position="141"/>
    </location>
    <ligand>
        <name>a ribonucleoside 5'-phosphate</name>
        <dbReference type="ChEBI" id="CHEBI:58043"/>
    </ligand>
</feature>
<comment type="function">
    <text evidence="9">Catalyzes the phosphorylation of pyrimidine nucleoside monophosphates at the expense of ATP. Plays an important role in de novo pyrimidine nucleotide biosynthesis. Has preference for UMP and CMP as phosphate acceptors.</text>
</comment>
<dbReference type="NCBIfam" id="TIGR01359">
    <property type="entry name" value="UMP_CMP_kin_fam"/>
    <property type="match status" value="1"/>
</dbReference>
<feature type="binding site" evidence="9">
    <location>
        <position position="88"/>
    </location>
    <ligand>
        <name>a ribonucleoside 5'-phosphate</name>
        <dbReference type="ChEBI" id="CHEBI:58043"/>
    </ligand>
</feature>
<keyword evidence="4 9" id="KW-0418">Kinase</keyword>
<comment type="similarity">
    <text evidence="9">Belongs to the adenylate kinase family. UMP-CMP kinase subfamily.</text>
</comment>
<dbReference type="RefSeq" id="XP_040566304.1">
    <property type="nucleotide sequence ID" value="XM_040710370.2"/>
</dbReference>
<dbReference type="OrthoDB" id="442176at2759"/>
<proteinExistence type="inferred from homology"/>
<comment type="domain">
    <text evidence="9">Consists of three domains, a large central CORE domain and two small peripheral domains, NMPbind and LID, which undergo movements during catalysis. The LID domain closes over the site of phosphoryl transfer upon ATP binding. Assembling and dissambling the active center during each catalytic cycle provides an effective means to prevent ATP hydrolysis.</text>
</comment>
<feature type="binding site" evidence="9">
    <location>
        <begin position="110"/>
        <end position="112"/>
    </location>
    <ligand>
        <name>a ribonucleoside 5'-phosphate</name>
        <dbReference type="ChEBI" id="CHEBI:58043"/>
    </ligand>
</feature>
<evidence type="ECO:0000256" key="2">
    <source>
        <dbReference type="ARBA" id="ARBA00022679"/>
    </source>
</evidence>
<reference evidence="10" key="1">
    <citation type="submission" date="2014-05" db="EMBL/GenBank/DDBJ databases">
        <authorList>
            <person name="Chronopoulou M."/>
        </authorList>
    </citation>
    <scope>NUCLEOTIDE SEQUENCE</scope>
    <source>
        <tissue evidence="10">Whole organism</tissue>
    </source>
</reference>
<dbReference type="OMA" id="EQTMPVI"/>
<dbReference type="GO" id="GO:0036430">
    <property type="term" value="F:CMP kinase activity"/>
    <property type="evidence" value="ECO:0007669"/>
    <property type="project" value="RHEA"/>
</dbReference>
<dbReference type="Gene3D" id="3.40.50.300">
    <property type="entry name" value="P-loop containing nucleotide triphosphate hydrolases"/>
    <property type="match status" value="1"/>
</dbReference>
<organism evidence="10">
    <name type="scientific">Lepeophtheirus salmonis</name>
    <name type="common">Salmon louse</name>
    <name type="synonym">Caligus salmonis</name>
    <dbReference type="NCBI Taxonomy" id="72036"/>
    <lineage>
        <taxon>Eukaryota</taxon>
        <taxon>Metazoa</taxon>
        <taxon>Ecdysozoa</taxon>
        <taxon>Arthropoda</taxon>
        <taxon>Crustacea</taxon>
        <taxon>Multicrustacea</taxon>
        <taxon>Hexanauplia</taxon>
        <taxon>Copepoda</taxon>
        <taxon>Siphonostomatoida</taxon>
        <taxon>Caligidae</taxon>
        <taxon>Lepeophtheirus</taxon>
    </lineage>
</organism>
<feature type="binding site" evidence="9">
    <location>
        <position position="186"/>
    </location>
    <ligand>
        <name>a ribonucleoside 5'-phosphate</name>
        <dbReference type="ChEBI" id="CHEBI:58043"/>
    </ligand>
</feature>
<dbReference type="PROSITE" id="PS00113">
    <property type="entry name" value="ADENYLATE_KINASE"/>
    <property type="match status" value="1"/>
</dbReference>
<evidence type="ECO:0000256" key="6">
    <source>
        <dbReference type="ARBA" id="ARBA00022975"/>
    </source>
</evidence>
<dbReference type="InterPro" id="IPR000850">
    <property type="entry name" value="Adenylat/UMP-CMP_kin"/>
</dbReference>
<keyword evidence="7 9" id="KW-0539">Nucleus</keyword>
<name>A0A0K2UNH5_LEPSM</name>
<dbReference type="GO" id="GO:0006221">
    <property type="term" value="P:pyrimidine nucleotide biosynthetic process"/>
    <property type="evidence" value="ECO:0007669"/>
    <property type="project" value="UniProtKB-UniRule"/>
</dbReference>